<dbReference type="Pfam" id="PF00031">
    <property type="entry name" value="Cystatin"/>
    <property type="match status" value="1"/>
</dbReference>
<dbReference type="GeneTree" id="ENSGT00940000162636"/>
<reference evidence="9" key="1">
    <citation type="submission" date="2025-08" db="UniProtKB">
        <authorList>
            <consortium name="Ensembl"/>
        </authorList>
    </citation>
    <scope>IDENTIFICATION</scope>
</reference>
<dbReference type="AlphaFoldDB" id="A0A8C2W5J0"/>
<keyword evidence="4" id="KW-0646">Protease inhibitor</keyword>
<dbReference type="CDD" id="cd00042">
    <property type="entry name" value="CY"/>
    <property type="match status" value="1"/>
</dbReference>
<evidence type="ECO:0000256" key="6">
    <source>
        <dbReference type="ARBA" id="ARBA00022729"/>
    </source>
</evidence>
<evidence type="ECO:0000256" key="5">
    <source>
        <dbReference type="ARBA" id="ARBA00022704"/>
    </source>
</evidence>
<comment type="subcellular location">
    <subcellularLocation>
        <location evidence="1">Secreted</location>
    </subcellularLocation>
</comment>
<keyword evidence="6" id="KW-0732">Signal</keyword>
<dbReference type="Proteomes" id="UP000694398">
    <property type="component" value="Unassembled WGS sequence"/>
</dbReference>
<evidence type="ECO:0000256" key="4">
    <source>
        <dbReference type="ARBA" id="ARBA00022690"/>
    </source>
</evidence>
<comment type="similarity">
    <text evidence="2">Belongs to the cystatin family.</text>
</comment>
<organism evidence="9 10">
    <name type="scientific">Chinchilla lanigera</name>
    <name type="common">Long-tailed chinchilla</name>
    <name type="synonym">Chinchilla villidera</name>
    <dbReference type="NCBI Taxonomy" id="34839"/>
    <lineage>
        <taxon>Eukaryota</taxon>
        <taxon>Metazoa</taxon>
        <taxon>Chordata</taxon>
        <taxon>Craniata</taxon>
        <taxon>Vertebrata</taxon>
        <taxon>Euteleostomi</taxon>
        <taxon>Mammalia</taxon>
        <taxon>Eutheria</taxon>
        <taxon>Euarchontoglires</taxon>
        <taxon>Glires</taxon>
        <taxon>Rodentia</taxon>
        <taxon>Hystricomorpha</taxon>
        <taxon>Chinchillidae</taxon>
        <taxon>Chinchilla</taxon>
    </lineage>
</organism>
<name>A0A8C2W5J0_CHILA</name>
<dbReference type="Ensembl" id="ENSCLAT00000022768.1">
    <property type="protein sequence ID" value="ENSCLAP00000022560.1"/>
    <property type="gene ID" value="ENSCLAG00000015474.1"/>
</dbReference>
<reference evidence="9" key="2">
    <citation type="submission" date="2025-09" db="UniProtKB">
        <authorList>
            <consortium name="Ensembl"/>
        </authorList>
    </citation>
    <scope>IDENTIFICATION</scope>
</reference>
<dbReference type="InterPro" id="IPR046350">
    <property type="entry name" value="Cystatin_sf"/>
</dbReference>
<evidence type="ECO:0000256" key="1">
    <source>
        <dbReference type="ARBA" id="ARBA00004613"/>
    </source>
</evidence>
<feature type="domain" description="Cystatin" evidence="8">
    <location>
        <begin position="33"/>
        <end position="113"/>
    </location>
</feature>
<evidence type="ECO:0000256" key="3">
    <source>
        <dbReference type="ARBA" id="ARBA00022525"/>
    </source>
</evidence>
<accession>A0A8C2W5J0</accession>
<dbReference type="InterPro" id="IPR000010">
    <property type="entry name" value="Cystatin_dom"/>
</dbReference>
<evidence type="ECO:0000313" key="10">
    <source>
        <dbReference type="Proteomes" id="UP000694398"/>
    </source>
</evidence>
<dbReference type="PANTHER" id="PTHR47393:SF1">
    <property type="entry name" value="CYSTATIN-12"/>
    <property type="match status" value="1"/>
</dbReference>
<keyword evidence="3" id="KW-0964">Secreted</keyword>
<dbReference type="OMA" id="TCVERSW"/>
<dbReference type="InterPro" id="IPR052333">
    <property type="entry name" value="Cystatin_spermatogenesis"/>
</dbReference>
<dbReference type="GO" id="GO:0005576">
    <property type="term" value="C:extracellular region"/>
    <property type="evidence" value="ECO:0007669"/>
    <property type="project" value="UniProtKB-SubCell"/>
</dbReference>
<proteinExistence type="inferred from homology"/>
<evidence type="ECO:0000313" key="9">
    <source>
        <dbReference type="Ensembl" id="ENSCLAP00000022560.1"/>
    </source>
</evidence>
<evidence type="ECO:0000256" key="7">
    <source>
        <dbReference type="ARBA" id="ARBA00023157"/>
    </source>
</evidence>
<keyword evidence="10" id="KW-1185">Reference proteome</keyword>
<dbReference type="PANTHER" id="PTHR47393">
    <property type="entry name" value="CYSTATIN-12-RELATED"/>
    <property type="match status" value="1"/>
</dbReference>
<evidence type="ECO:0000256" key="2">
    <source>
        <dbReference type="ARBA" id="ARBA00009403"/>
    </source>
</evidence>
<dbReference type="SUPFAM" id="SSF54403">
    <property type="entry name" value="Cystatin/monellin"/>
    <property type="match status" value="1"/>
</dbReference>
<dbReference type="Gene3D" id="3.10.450.10">
    <property type="match status" value="1"/>
</dbReference>
<evidence type="ECO:0000259" key="8">
    <source>
        <dbReference type="Pfam" id="PF00031"/>
    </source>
</evidence>
<protein>
    <submittedName>
        <fullName evidence="9">Cystatin-12-like</fullName>
    </submittedName>
</protein>
<keyword evidence="7" id="KW-1015">Disulfide bond</keyword>
<dbReference type="GO" id="GO:0004869">
    <property type="term" value="F:cysteine-type endopeptidase inhibitor activity"/>
    <property type="evidence" value="ECO:0007669"/>
    <property type="project" value="UniProtKB-KW"/>
</dbReference>
<keyword evidence="5" id="KW-0789">Thiol protease inhibitor</keyword>
<sequence>CTTQLAMLRKVSLLVGLLMWGTFSSLDKFVYVDKNLKAFVMSVEHVVFKFNEAQEDPFLYKVLRIWRSKRQFSTETYLIDLEMGRTMCKKQDDDLDNCLLQQEIGRRKVRCTYFVRTLEWITQFSIVNSTCDQI</sequence>
<gene>
    <name evidence="9" type="primary">LOC102004805</name>
</gene>